<feature type="chain" id="PRO_5018173882" description="Porin" evidence="1">
    <location>
        <begin position="18"/>
        <end position="642"/>
    </location>
</feature>
<protein>
    <recommendedName>
        <fullName evidence="4">Porin</fullName>
    </recommendedName>
</protein>
<organism evidence="2 3">
    <name type="scientific">Kaistella carnis</name>
    <dbReference type="NCBI Taxonomy" id="1241979"/>
    <lineage>
        <taxon>Bacteria</taxon>
        <taxon>Pseudomonadati</taxon>
        <taxon>Bacteroidota</taxon>
        <taxon>Flavobacteriia</taxon>
        <taxon>Flavobacteriales</taxon>
        <taxon>Weeksellaceae</taxon>
        <taxon>Chryseobacterium group</taxon>
        <taxon>Kaistella</taxon>
    </lineage>
</organism>
<keyword evidence="1" id="KW-0732">Signal</keyword>
<proteinExistence type="predicted"/>
<dbReference type="AlphaFoldDB" id="A0A3G8XLB6"/>
<dbReference type="InterPro" id="IPR025631">
    <property type="entry name" value="Porin_10"/>
</dbReference>
<dbReference type="EMBL" id="CP034159">
    <property type="protein sequence ID" value="AZI33323.1"/>
    <property type="molecule type" value="Genomic_DNA"/>
</dbReference>
<evidence type="ECO:0008006" key="4">
    <source>
        <dbReference type="Google" id="ProtNLM"/>
    </source>
</evidence>
<evidence type="ECO:0000313" key="3">
    <source>
        <dbReference type="Proteomes" id="UP000270185"/>
    </source>
</evidence>
<dbReference type="Proteomes" id="UP000270185">
    <property type="component" value="Chromosome"/>
</dbReference>
<evidence type="ECO:0000256" key="1">
    <source>
        <dbReference type="SAM" id="SignalP"/>
    </source>
</evidence>
<accession>A0A3G8XLB6</accession>
<gene>
    <name evidence="2" type="ORF">EIB73_09075</name>
</gene>
<reference evidence="3" key="1">
    <citation type="submission" date="2018-11" db="EMBL/GenBank/DDBJ databases">
        <title>Proposal to divide the Flavobacteriaceae and reorganize its genera based on Amino Acid Identity values calculated from whole genome sequences.</title>
        <authorList>
            <person name="Nicholson A.C."/>
            <person name="Gulvik C.A."/>
            <person name="Whitney A.M."/>
            <person name="Humrighouse B.W."/>
            <person name="Bell M."/>
            <person name="Holmes B."/>
            <person name="Steigerwalt A.G."/>
            <person name="Villarma A."/>
            <person name="Sheth M."/>
            <person name="Batra D."/>
            <person name="Pryor J."/>
            <person name="Bernardet J.-F."/>
            <person name="Hugo C."/>
            <person name="Kampfer P."/>
            <person name="Newman J.D."/>
            <person name="McQuiston J.R."/>
        </authorList>
    </citation>
    <scope>NUCLEOTIDE SEQUENCE [LARGE SCALE GENOMIC DNA]</scope>
    <source>
        <strain evidence="3">G0081</strain>
    </source>
</reference>
<dbReference type="RefSeq" id="WP_125024679.1">
    <property type="nucleotide sequence ID" value="NZ_CP034159.1"/>
</dbReference>
<keyword evidence="3" id="KW-1185">Reference proteome</keyword>
<feature type="signal peptide" evidence="1">
    <location>
        <begin position="1"/>
        <end position="17"/>
    </location>
</feature>
<dbReference type="KEGG" id="ccas:EIB73_09075"/>
<name>A0A3G8XLB6_9FLAO</name>
<dbReference type="Pfam" id="PF14121">
    <property type="entry name" value="Porin_10"/>
    <property type="match status" value="1"/>
</dbReference>
<dbReference type="OrthoDB" id="9812454at2"/>
<sequence length="642" mass="73815">MRHLLFCLFFITCGLQAQTLNKTDSNRVKPSDTLVIDSGFKDSLKVFKPTIYDYTYQTQFSEKKIFDTAFTQDKTFIFSQYNNKDNFGKIQFANIGSGFQPLVFEVNTDQNLSLLPTNKSAFLRGINDIKYYDVKTPTTTFIYHNAVRNGAVLYSTYTQNIGKNFNFAVEYTGLRSQGNYLKSLAANNTTQFSAHYLSENKKYEAFGHFIHQNINNEEYGGIADVNLFLNGDSDFNNRENLEVNLNNSNSRFAYRRFYFSHEFRPFASEKFPFKIRHTIFNQSNKYYYNQSQPESFYFTDASDLINYSADSKKYSKNLSNTVSILFDKESFKLDAGIRHQLIKLGIGSPLPVSQNIPQELSESRIGAVGNLKINLLGKIALNSNFEFSTGTEFGSFLRSQNLIRFEPIPEYFVNAKVNFQTGSPSFNLLLNPSVYRKFNYYLEDPKNESITEIGGDVNLKWFKSNVFANFFRVDNYTYLDDLAQPQQSATSLNISQIGGEATFSSGKFHLNPKVLFQSAIGNKDLLPMPNFVGRANLYWQSKAFKDAAEIQAGVKVYYFSKFASREFFPVLNEFILPSANSYSIGGQPIADVYFNLKVKRMFFFIEAQHLNTTFMKNKSFTVPYYPIYDFRLNLGIVWYLFS</sequence>
<evidence type="ECO:0000313" key="2">
    <source>
        <dbReference type="EMBL" id="AZI33323.1"/>
    </source>
</evidence>